<name>A0A2K8KR57_9GAMM</name>
<feature type="transmembrane region" description="Helical" evidence="1">
    <location>
        <begin position="85"/>
        <end position="106"/>
    </location>
</feature>
<dbReference type="Proteomes" id="UP000229757">
    <property type="component" value="Chromosome"/>
</dbReference>
<feature type="transmembrane region" description="Helical" evidence="1">
    <location>
        <begin position="37"/>
        <end position="55"/>
    </location>
</feature>
<proteinExistence type="predicted"/>
<dbReference type="OrthoDB" id="6197862at2"/>
<sequence length="128" mass="14680">MIYQDLYWNAAMFYLAGVAGFWLVMWKLTRYISWPPLRWWLVWVFLCVVLTPWQGMEPEPYYAPAIIVAAFDFLDLGWDSAYKVLAAMINAIVLGSGLIVFVAIVLKIQNIKLVERRSLASEDAAEAD</sequence>
<protein>
    <submittedName>
        <fullName evidence="2">Conserved hypothetical membrane protein</fullName>
    </submittedName>
</protein>
<feature type="transmembrane region" description="Helical" evidence="1">
    <location>
        <begin position="6"/>
        <end position="25"/>
    </location>
</feature>
<dbReference type="EMBL" id="CP011797">
    <property type="protein sequence ID" value="ATX77218.1"/>
    <property type="molecule type" value="Genomic_DNA"/>
</dbReference>
<reference evidence="2 3" key="1">
    <citation type="journal article" date="2017" name="Environ. Microbiol.">
        <title>Genomic and physiological analyses of 'Reinekea forsetii' reveal a versatile opportunistic lifestyle during spring algae blooms.</title>
        <authorList>
            <person name="Avci B."/>
            <person name="Hahnke R.L."/>
            <person name="Chafee M."/>
            <person name="Fischer T."/>
            <person name="Gruber-Vodicka H."/>
            <person name="Tegetmeyer H.E."/>
            <person name="Harder J."/>
            <person name="Fuchs B.M."/>
            <person name="Amann R.I."/>
            <person name="Teeling H."/>
        </authorList>
    </citation>
    <scope>NUCLEOTIDE SEQUENCE [LARGE SCALE GENOMIC DNA]</scope>
    <source>
        <strain evidence="2 3">Hel1_31_D35</strain>
    </source>
</reference>
<evidence type="ECO:0000313" key="2">
    <source>
        <dbReference type="EMBL" id="ATX77218.1"/>
    </source>
</evidence>
<dbReference type="AlphaFoldDB" id="A0A2K8KR57"/>
<evidence type="ECO:0000313" key="3">
    <source>
        <dbReference type="Proteomes" id="UP000229757"/>
    </source>
</evidence>
<organism evidence="2 3">
    <name type="scientific">Reinekea forsetii</name>
    <dbReference type="NCBI Taxonomy" id="1336806"/>
    <lineage>
        <taxon>Bacteria</taxon>
        <taxon>Pseudomonadati</taxon>
        <taxon>Pseudomonadota</taxon>
        <taxon>Gammaproteobacteria</taxon>
        <taxon>Oceanospirillales</taxon>
        <taxon>Saccharospirillaceae</taxon>
        <taxon>Reinekea</taxon>
    </lineage>
</organism>
<dbReference type="KEGG" id="rfo:REIFOR_02083"/>
<keyword evidence="1" id="KW-0812">Transmembrane</keyword>
<dbReference type="RefSeq" id="WP_100257494.1">
    <property type="nucleotide sequence ID" value="NZ_CP011797.1"/>
</dbReference>
<keyword evidence="1" id="KW-0472">Membrane</keyword>
<keyword evidence="3" id="KW-1185">Reference proteome</keyword>
<evidence type="ECO:0000256" key="1">
    <source>
        <dbReference type="SAM" id="Phobius"/>
    </source>
</evidence>
<keyword evidence="1" id="KW-1133">Transmembrane helix</keyword>
<gene>
    <name evidence="2" type="ORF">REIFOR_02083</name>
</gene>
<accession>A0A2K8KR57</accession>